<accession>A0A1W0A4U7</accession>
<keyword evidence="1" id="KW-0812">Transmembrane</keyword>
<proteinExistence type="predicted"/>
<keyword evidence="3" id="KW-1185">Reference proteome</keyword>
<sequence length="113" mass="12825">MIAAGPITNLQSHFLFFVELYYNLFIAFSSDPNSNEVALAAIFYTFIICTLPLTFGLFPRDIRLFKSRTAPTMTTILPISYGGSLYKLFASDRKYKSYLGMSKRGSDCFILFD</sequence>
<organism evidence="2 3">
    <name type="scientific">Thraustotheca clavata</name>
    <dbReference type="NCBI Taxonomy" id="74557"/>
    <lineage>
        <taxon>Eukaryota</taxon>
        <taxon>Sar</taxon>
        <taxon>Stramenopiles</taxon>
        <taxon>Oomycota</taxon>
        <taxon>Saprolegniomycetes</taxon>
        <taxon>Saprolegniales</taxon>
        <taxon>Achlyaceae</taxon>
        <taxon>Thraustotheca</taxon>
    </lineage>
</organism>
<gene>
    <name evidence="2" type="ORF">THRCLA_20674</name>
</gene>
<dbReference type="EMBL" id="JNBS01000480">
    <property type="protein sequence ID" value="OQS05258.1"/>
    <property type="molecule type" value="Genomic_DNA"/>
</dbReference>
<reference evidence="2 3" key="1">
    <citation type="journal article" date="2014" name="Genome Biol. Evol.">
        <title>The secreted proteins of Achlya hypogyna and Thraustotheca clavata identify the ancestral oomycete secretome and reveal gene acquisitions by horizontal gene transfer.</title>
        <authorList>
            <person name="Misner I."/>
            <person name="Blouin N."/>
            <person name="Leonard G."/>
            <person name="Richards T.A."/>
            <person name="Lane C.E."/>
        </authorList>
    </citation>
    <scope>NUCLEOTIDE SEQUENCE [LARGE SCALE GENOMIC DNA]</scope>
    <source>
        <strain evidence="2 3">ATCC 34112</strain>
    </source>
</reference>
<dbReference type="Proteomes" id="UP000243217">
    <property type="component" value="Unassembled WGS sequence"/>
</dbReference>
<keyword evidence="1" id="KW-1133">Transmembrane helix</keyword>
<protein>
    <submittedName>
        <fullName evidence="2">Uncharacterized protein</fullName>
    </submittedName>
</protein>
<dbReference type="AlphaFoldDB" id="A0A1W0A4U7"/>
<feature type="transmembrane region" description="Helical" evidence="1">
    <location>
        <begin position="37"/>
        <end position="58"/>
    </location>
</feature>
<comment type="caution">
    <text evidence="2">The sequence shown here is derived from an EMBL/GenBank/DDBJ whole genome shotgun (WGS) entry which is preliminary data.</text>
</comment>
<evidence type="ECO:0000256" key="1">
    <source>
        <dbReference type="SAM" id="Phobius"/>
    </source>
</evidence>
<name>A0A1W0A4U7_9STRA</name>
<evidence type="ECO:0000313" key="2">
    <source>
        <dbReference type="EMBL" id="OQS05258.1"/>
    </source>
</evidence>
<keyword evidence="1" id="KW-0472">Membrane</keyword>
<evidence type="ECO:0000313" key="3">
    <source>
        <dbReference type="Proteomes" id="UP000243217"/>
    </source>
</evidence>